<gene>
    <name evidence="1" type="ORF">METZ01_LOCUS475646</name>
</gene>
<organism evidence="1">
    <name type="scientific">marine metagenome</name>
    <dbReference type="NCBI Taxonomy" id="408172"/>
    <lineage>
        <taxon>unclassified sequences</taxon>
        <taxon>metagenomes</taxon>
        <taxon>ecological metagenomes</taxon>
    </lineage>
</organism>
<name>A0A383BSA1_9ZZZZ</name>
<sequence length="31" mass="3628">MFLNSSDAITLVKEEGEIILFSTLFHRKIFK</sequence>
<protein>
    <submittedName>
        <fullName evidence="1">Uncharacterized protein</fullName>
    </submittedName>
</protein>
<proteinExistence type="predicted"/>
<accession>A0A383BSA1</accession>
<dbReference type="EMBL" id="UINC01202813">
    <property type="protein sequence ID" value="SVE22792.1"/>
    <property type="molecule type" value="Genomic_DNA"/>
</dbReference>
<reference evidence="1" key="1">
    <citation type="submission" date="2018-05" db="EMBL/GenBank/DDBJ databases">
        <authorList>
            <person name="Lanie J.A."/>
            <person name="Ng W.-L."/>
            <person name="Kazmierczak K.M."/>
            <person name="Andrzejewski T.M."/>
            <person name="Davidsen T.M."/>
            <person name="Wayne K.J."/>
            <person name="Tettelin H."/>
            <person name="Glass J.I."/>
            <person name="Rusch D."/>
            <person name="Podicherti R."/>
            <person name="Tsui H.-C.T."/>
            <person name="Winkler M.E."/>
        </authorList>
    </citation>
    <scope>NUCLEOTIDE SEQUENCE</scope>
</reference>
<dbReference type="AlphaFoldDB" id="A0A383BSA1"/>
<feature type="non-terminal residue" evidence="1">
    <location>
        <position position="31"/>
    </location>
</feature>
<evidence type="ECO:0000313" key="1">
    <source>
        <dbReference type="EMBL" id="SVE22792.1"/>
    </source>
</evidence>